<feature type="non-terminal residue" evidence="2">
    <location>
        <position position="1"/>
    </location>
</feature>
<evidence type="ECO:0000313" key="2">
    <source>
        <dbReference type="EMBL" id="KAH9326028.1"/>
    </source>
</evidence>
<dbReference type="AlphaFoldDB" id="A0AA38LIN5"/>
<accession>A0AA38LIN5</accession>
<sequence>ITSFFTALPSVRGTKRHLDTSLDSQTRFVRTCGATSQARGTHDALGWGSSLRGHVHSGE</sequence>
<evidence type="ECO:0000313" key="3">
    <source>
        <dbReference type="Proteomes" id="UP000824469"/>
    </source>
</evidence>
<proteinExistence type="predicted"/>
<comment type="caution">
    <text evidence="2">The sequence shown here is derived from an EMBL/GenBank/DDBJ whole genome shotgun (WGS) entry which is preliminary data.</text>
</comment>
<gene>
    <name evidence="2" type="ORF">KI387_006206</name>
</gene>
<protein>
    <submittedName>
        <fullName evidence="2">Uncharacterized protein</fullName>
    </submittedName>
</protein>
<feature type="non-terminal residue" evidence="2">
    <location>
        <position position="59"/>
    </location>
</feature>
<keyword evidence="3" id="KW-1185">Reference proteome</keyword>
<dbReference type="Proteomes" id="UP000824469">
    <property type="component" value="Unassembled WGS sequence"/>
</dbReference>
<reference evidence="2 3" key="1">
    <citation type="journal article" date="2021" name="Nat. Plants">
        <title>The Taxus genome provides insights into paclitaxel biosynthesis.</title>
        <authorList>
            <person name="Xiong X."/>
            <person name="Gou J."/>
            <person name="Liao Q."/>
            <person name="Li Y."/>
            <person name="Zhou Q."/>
            <person name="Bi G."/>
            <person name="Li C."/>
            <person name="Du R."/>
            <person name="Wang X."/>
            <person name="Sun T."/>
            <person name="Guo L."/>
            <person name="Liang H."/>
            <person name="Lu P."/>
            <person name="Wu Y."/>
            <person name="Zhang Z."/>
            <person name="Ro D.K."/>
            <person name="Shang Y."/>
            <person name="Huang S."/>
            <person name="Yan J."/>
        </authorList>
    </citation>
    <scope>NUCLEOTIDE SEQUENCE [LARGE SCALE GENOMIC DNA]</scope>
    <source>
        <strain evidence="2">Ta-2019</strain>
    </source>
</reference>
<name>A0AA38LIN5_TAXCH</name>
<evidence type="ECO:0000256" key="1">
    <source>
        <dbReference type="SAM" id="MobiDB-lite"/>
    </source>
</evidence>
<feature type="region of interest" description="Disordered" evidence="1">
    <location>
        <begin position="39"/>
        <end position="59"/>
    </location>
</feature>
<organism evidence="2 3">
    <name type="scientific">Taxus chinensis</name>
    <name type="common">Chinese yew</name>
    <name type="synonym">Taxus wallichiana var. chinensis</name>
    <dbReference type="NCBI Taxonomy" id="29808"/>
    <lineage>
        <taxon>Eukaryota</taxon>
        <taxon>Viridiplantae</taxon>
        <taxon>Streptophyta</taxon>
        <taxon>Embryophyta</taxon>
        <taxon>Tracheophyta</taxon>
        <taxon>Spermatophyta</taxon>
        <taxon>Pinopsida</taxon>
        <taxon>Pinidae</taxon>
        <taxon>Conifers II</taxon>
        <taxon>Cupressales</taxon>
        <taxon>Taxaceae</taxon>
        <taxon>Taxus</taxon>
    </lineage>
</organism>
<dbReference type="EMBL" id="JAHRHJ020000002">
    <property type="protein sequence ID" value="KAH9326028.1"/>
    <property type="molecule type" value="Genomic_DNA"/>
</dbReference>